<dbReference type="HOGENOM" id="CLU_373515_0_0_1"/>
<dbReference type="InterPro" id="IPR051825">
    <property type="entry name" value="SRCIN1"/>
</dbReference>
<dbReference type="CTD" id="20203901"/>
<feature type="region of interest" description="Disordered" evidence="2">
    <location>
        <begin position="253"/>
        <end position="282"/>
    </location>
</feature>
<evidence type="ECO:0000256" key="1">
    <source>
        <dbReference type="SAM" id="Coils"/>
    </source>
</evidence>
<feature type="coiled-coil region" evidence="1">
    <location>
        <begin position="555"/>
        <end position="582"/>
    </location>
</feature>
<reference evidence="5" key="1">
    <citation type="submission" date="2012-12" db="EMBL/GenBank/DDBJ databases">
        <authorList>
            <person name="Hellsten U."/>
            <person name="Grimwood J."/>
            <person name="Chapman J.A."/>
            <person name="Shapiro H."/>
            <person name="Aerts A."/>
            <person name="Otillar R.P."/>
            <person name="Terry A.Y."/>
            <person name="Boore J.L."/>
            <person name="Simakov O."/>
            <person name="Marletaz F."/>
            <person name="Cho S.-J."/>
            <person name="Edsinger-Gonzales E."/>
            <person name="Havlak P."/>
            <person name="Kuo D.-H."/>
            <person name="Larsson T."/>
            <person name="Lv J."/>
            <person name="Arendt D."/>
            <person name="Savage R."/>
            <person name="Osoegawa K."/>
            <person name="de Jong P."/>
            <person name="Lindberg D.R."/>
            <person name="Seaver E.C."/>
            <person name="Weisblat D.A."/>
            <person name="Putnam N.H."/>
            <person name="Grigoriev I.V."/>
            <person name="Rokhsar D.S."/>
        </authorList>
    </citation>
    <scope>NUCLEOTIDE SEQUENCE</scope>
</reference>
<dbReference type="AlphaFoldDB" id="T1F502"/>
<evidence type="ECO:0000256" key="2">
    <source>
        <dbReference type="SAM" id="MobiDB-lite"/>
    </source>
</evidence>
<gene>
    <name evidence="4" type="primary">20203901</name>
    <name evidence="3" type="ORF">HELRODRAFT_172077</name>
</gene>
<reference evidence="4" key="3">
    <citation type="submission" date="2015-06" db="UniProtKB">
        <authorList>
            <consortium name="EnsemblMetazoa"/>
        </authorList>
    </citation>
    <scope>IDENTIFICATION</scope>
</reference>
<dbReference type="EMBL" id="AMQM01004032">
    <property type="status" value="NOT_ANNOTATED_CDS"/>
    <property type="molecule type" value="Genomic_DNA"/>
</dbReference>
<sequence length="744" mass="84410">MTGGNGKKLEKLHLSAKIEAYLQMLTCTHVIDSHTHRHTRAGQVFLIFGKEMKRCVLLQTITSLQAVHQIFSHAFPDDISLQDFSGSESRLSVYILDNVATVFYELENYKDVKNLSVLKIFERKPKNYEDITHYQQLQQLQLQQQPLNSLHASAHQSKKTHFIVKTNSLQALPDLAETEENLSKLKAPKEVCCFGGSSSKEKIHKSLIVSTTKRNQKQQIQQPKETTVKSDKILTQDYNVSVKKLDKESIYYLPSNSNNKSTANKSNESPKTKSASQMSNSCYHSSLDRQNYSEPIYCHYHHHHHHGQQDNANNTPKIDNGNNGLRKKQKTSGRHSYSANSSPSIEHSCVNYSIYGLEGCGKNNKSPASPCCRHHCQHQHHNNQFFQCSHSSMHQCKHFQHASSLSPQRSSCRTQHQQQQQQQQQHNININHDSHHSQHHHNSCHSLPETESKQTKSQTGSFVDLIPVDLLNTNFKTKPNVSKATEDDNLNTQLRIHQLEDQLASLTQWIHGSLNAEDKKFSNELPPLSVEMKNFNVEINDGSRKLNRGDVGKSLPDIETNLKNMLENVNELKSQCLLLKNAQEIQQLEVQNALTEFACQIMNFISRGMISENAFICNAIAFDPIPSSAVIKQAMMKKKKDQTYNNQNVLDDIVSDTNVPKNVAMSKMKENLFVVDGQQSLDLITRSPDLVSSSKQQSSCKNLENEIKTIRLKEARYVAGSIEENTLATNLDGMDDVWVQMKNV</sequence>
<name>T1F502_HELRO</name>
<feature type="region of interest" description="Disordered" evidence="2">
    <location>
        <begin position="303"/>
        <end position="344"/>
    </location>
</feature>
<feature type="compositionally biased region" description="Polar residues" evidence="2">
    <location>
        <begin position="334"/>
        <end position="344"/>
    </location>
</feature>
<dbReference type="GO" id="GO:0005737">
    <property type="term" value="C:cytoplasm"/>
    <property type="evidence" value="ECO:0000318"/>
    <property type="project" value="GO_Central"/>
</dbReference>
<feature type="region of interest" description="Disordered" evidence="2">
    <location>
        <begin position="432"/>
        <end position="459"/>
    </location>
</feature>
<dbReference type="InParanoid" id="T1F502"/>
<feature type="region of interest" description="Disordered" evidence="2">
    <location>
        <begin position="407"/>
        <end position="426"/>
    </location>
</feature>
<reference evidence="3 5" key="2">
    <citation type="journal article" date="2013" name="Nature">
        <title>Insights into bilaterian evolution from three spiralian genomes.</title>
        <authorList>
            <person name="Simakov O."/>
            <person name="Marletaz F."/>
            <person name="Cho S.J."/>
            <person name="Edsinger-Gonzales E."/>
            <person name="Havlak P."/>
            <person name="Hellsten U."/>
            <person name="Kuo D.H."/>
            <person name="Larsson T."/>
            <person name="Lv J."/>
            <person name="Arendt D."/>
            <person name="Savage R."/>
            <person name="Osoegawa K."/>
            <person name="de Jong P."/>
            <person name="Grimwood J."/>
            <person name="Chapman J.A."/>
            <person name="Shapiro H."/>
            <person name="Aerts A."/>
            <person name="Otillar R.P."/>
            <person name="Terry A.Y."/>
            <person name="Boore J.L."/>
            <person name="Grigoriev I.V."/>
            <person name="Lindberg D.R."/>
            <person name="Seaver E.C."/>
            <person name="Weisblat D.A."/>
            <person name="Putnam N.H."/>
            <person name="Rokhsar D.S."/>
        </authorList>
    </citation>
    <scope>NUCLEOTIDE SEQUENCE</scope>
</reference>
<feature type="compositionally biased region" description="Low complexity" evidence="2">
    <location>
        <begin position="415"/>
        <end position="426"/>
    </location>
</feature>
<proteinExistence type="predicted"/>
<dbReference type="PANTHER" id="PTHR22741">
    <property type="entry name" value="P140CAP/SNIP-RELATED"/>
    <property type="match status" value="1"/>
</dbReference>
<dbReference type="STRING" id="6412.T1F502"/>
<evidence type="ECO:0000313" key="5">
    <source>
        <dbReference type="Proteomes" id="UP000015101"/>
    </source>
</evidence>
<organism evidence="4 5">
    <name type="scientific">Helobdella robusta</name>
    <name type="common">Californian leech</name>
    <dbReference type="NCBI Taxonomy" id="6412"/>
    <lineage>
        <taxon>Eukaryota</taxon>
        <taxon>Metazoa</taxon>
        <taxon>Spiralia</taxon>
        <taxon>Lophotrochozoa</taxon>
        <taxon>Annelida</taxon>
        <taxon>Clitellata</taxon>
        <taxon>Hirudinea</taxon>
        <taxon>Rhynchobdellida</taxon>
        <taxon>Glossiphoniidae</taxon>
        <taxon>Helobdella</taxon>
    </lineage>
</organism>
<feature type="compositionally biased region" description="Polar residues" evidence="2">
    <location>
        <begin position="272"/>
        <end position="282"/>
    </location>
</feature>
<evidence type="ECO:0008006" key="6">
    <source>
        <dbReference type="Google" id="ProtNLM"/>
    </source>
</evidence>
<protein>
    <recommendedName>
        <fullName evidence="6">Actin interacting protein 3-like C-terminal domain-containing protein</fullName>
    </recommendedName>
</protein>
<dbReference type="PANTHER" id="PTHR22741:SF10">
    <property type="entry name" value="COILED-COIL DOMAIN-CONTAINING PROTEIN CG32809"/>
    <property type="match status" value="1"/>
</dbReference>
<evidence type="ECO:0000313" key="3">
    <source>
        <dbReference type="EMBL" id="ESO05062.1"/>
    </source>
</evidence>
<dbReference type="RefSeq" id="XP_009016995.1">
    <property type="nucleotide sequence ID" value="XM_009018747.1"/>
</dbReference>
<keyword evidence="1" id="KW-0175">Coiled coil</keyword>
<dbReference type="Proteomes" id="UP000015101">
    <property type="component" value="Unassembled WGS sequence"/>
</dbReference>
<accession>T1F502</accession>
<evidence type="ECO:0000313" key="4">
    <source>
        <dbReference type="EnsemblMetazoa" id="HelroP172077"/>
    </source>
</evidence>
<dbReference type="GeneID" id="20203901"/>
<dbReference type="EnsemblMetazoa" id="HelroT172077">
    <property type="protein sequence ID" value="HelroP172077"/>
    <property type="gene ID" value="HelroG172077"/>
</dbReference>
<feature type="compositionally biased region" description="Polar residues" evidence="2">
    <location>
        <begin position="309"/>
        <end position="323"/>
    </location>
</feature>
<feature type="compositionally biased region" description="Low complexity" evidence="2">
    <location>
        <begin position="255"/>
        <end position="269"/>
    </location>
</feature>
<dbReference type="KEGG" id="hro:HELRODRAFT_172077"/>
<dbReference type="EMBL" id="KB096411">
    <property type="protein sequence ID" value="ESO05062.1"/>
    <property type="molecule type" value="Genomic_DNA"/>
</dbReference>
<dbReference type="OrthoDB" id="6022652at2759"/>
<keyword evidence="5" id="KW-1185">Reference proteome</keyword>